<feature type="region of interest" description="Disordered" evidence="1">
    <location>
        <begin position="380"/>
        <end position="422"/>
    </location>
</feature>
<feature type="compositionally biased region" description="Low complexity" evidence="1">
    <location>
        <begin position="136"/>
        <end position="155"/>
    </location>
</feature>
<protein>
    <submittedName>
        <fullName evidence="3">Uncharacterized protein</fullName>
    </submittedName>
</protein>
<dbReference type="RefSeq" id="WP_344501506.1">
    <property type="nucleotide sequence ID" value="NZ_BAAAQD010000003.1"/>
</dbReference>
<proteinExistence type="predicted"/>
<feature type="region of interest" description="Disordered" evidence="1">
    <location>
        <begin position="136"/>
        <end position="260"/>
    </location>
</feature>
<keyword evidence="2" id="KW-0812">Transmembrane</keyword>
<comment type="caution">
    <text evidence="3">The sequence shown here is derived from an EMBL/GenBank/DDBJ whole genome shotgun (WGS) entry which is preliminary data.</text>
</comment>
<feature type="transmembrane region" description="Helical" evidence="2">
    <location>
        <begin position="315"/>
        <end position="340"/>
    </location>
</feature>
<feature type="compositionally biased region" description="Basic and acidic residues" evidence="1">
    <location>
        <begin position="404"/>
        <end position="413"/>
    </location>
</feature>
<reference evidence="3 4" key="1">
    <citation type="journal article" date="2019" name="Int. J. Syst. Evol. Microbiol.">
        <title>The Global Catalogue of Microorganisms (GCM) 10K type strain sequencing project: providing services to taxonomists for standard genome sequencing and annotation.</title>
        <authorList>
            <consortium name="The Broad Institute Genomics Platform"/>
            <consortium name="The Broad Institute Genome Sequencing Center for Infectious Disease"/>
            <person name="Wu L."/>
            <person name="Ma J."/>
        </authorList>
    </citation>
    <scope>NUCLEOTIDE SEQUENCE [LARGE SCALE GENOMIC DNA]</scope>
    <source>
        <strain evidence="3 4">JCM 15933</strain>
    </source>
</reference>
<gene>
    <name evidence="3" type="ORF">GCM10009827_019870</name>
</gene>
<name>A0ABN1ZWI8_9ACTN</name>
<keyword evidence="4" id="KW-1185">Reference proteome</keyword>
<evidence type="ECO:0000256" key="1">
    <source>
        <dbReference type="SAM" id="MobiDB-lite"/>
    </source>
</evidence>
<organism evidence="3 4">
    <name type="scientific">Dactylosporangium maewongense</name>
    <dbReference type="NCBI Taxonomy" id="634393"/>
    <lineage>
        <taxon>Bacteria</taxon>
        <taxon>Bacillati</taxon>
        <taxon>Actinomycetota</taxon>
        <taxon>Actinomycetes</taxon>
        <taxon>Micromonosporales</taxon>
        <taxon>Micromonosporaceae</taxon>
        <taxon>Dactylosporangium</taxon>
    </lineage>
</organism>
<feature type="region of interest" description="Disordered" evidence="1">
    <location>
        <begin position="449"/>
        <end position="533"/>
    </location>
</feature>
<evidence type="ECO:0000313" key="3">
    <source>
        <dbReference type="EMBL" id="GAA1506187.1"/>
    </source>
</evidence>
<feature type="compositionally biased region" description="Basic and acidic residues" evidence="1">
    <location>
        <begin position="561"/>
        <end position="576"/>
    </location>
</feature>
<sequence length="576" mass="58003">MVVRLVRAGVGALLLLIAVPLGLAGGGLWVAMEHRAGDDTFTARLERLRSGGRAVVVPDVDALLRADAPFARGGQTTLSLSAVGSSGPLFIGLAPEAAVGQYLDGKVQARIDRVRLARGPLPVEFTEFETRAAAAKAGKPGTAGSQAGQAQGGASDPAMTGPAVPGAVTPDATVPGTEGPGAGEPSAGETGTAAPGAEGPGDVEPGATGPAVAGPGVTAPGTAGSEVPGATAADPNVSDPNAVTSGGAAGNPNVGSGTPGEQTFWLAKSVTAGGAAELSWSPSALRGRHLALVVMNADGTAGIDATVTARLAPAWIGPTAGGLLMLGAAGFLLALLVLAWPPRRAEERLVLPTLPSQPTKSRAGLRRNLSTLSEPIAALLNPVVPKNRDMPETGEANEPSETPEADKATETETGKAAAAEQSGDVPVVAVAVASQTDEADRQTTVIGVVVTDKPVDDPAAQATEPEGEARQEAAADGEDAPDAAAAVQETPRTKRRTAAEECLAETELDRPAPAEALDDDAPGPLALPPLPKLPPIELQFTWAPVAVEGRKRRPPRGDGSPAEREPHHVRRVWTEG</sequence>
<keyword evidence="2" id="KW-1133">Transmembrane helix</keyword>
<feature type="region of interest" description="Disordered" evidence="1">
    <location>
        <begin position="545"/>
        <end position="576"/>
    </location>
</feature>
<evidence type="ECO:0000256" key="2">
    <source>
        <dbReference type="SAM" id="Phobius"/>
    </source>
</evidence>
<accession>A0ABN1ZWI8</accession>
<dbReference type="EMBL" id="BAAAQD010000003">
    <property type="protein sequence ID" value="GAA1506187.1"/>
    <property type="molecule type" value="Genomic_DNA"/>
</dbReference>
<keyword evidence="2" id="KW-0472">Membrane</keyword>
<dbReference type="Proteomes" id="UP001501470">
    <property type="component" value="Unassembled WGS sequence"/>
</dbReference>
<evidence type="ECO:0000313" key="4">
    <source>
        <dbReference type="Proteomes" id="UP001501470"/>
    </source>
</evidence>
<feature type="compositionally biased region" description="Low complexity" evidence="1">
    <location>
        <begin position="205"/>
        <end position="224"/>
    </location>
</feature>
<feature type="compositionally biased region" description="Low complexity" evidence="1">
    <location>
        <begin position="183"/>
        <end position="197"/>
    </location>
</feature>